<evidence type="ECO:0000313" key="1">
    <source>
        <dbReference type="EMBL" id="CBI08286.1"/>
    </source>
</evidence>
<accession>E6QM15</accession>
<name>E6QM15_9ZZZZ</name>
<comment type="caution">
    <text evidence="1">The sequence shown here is derived from an EMBL/GenBank/DDBJ whole genome shotgun (WGS) entry which is preliminary data.</text>
</comment>
<organism evidence="1">
    <name type="scientific">mine drainage metagenome</name>
    <dbReference type="NCBI Taxonomy" id="410659"/>
    <lineage>
        <taxon>unclassified sequences</taxon>
        <taxon>metagenomes</taxon>
        <taxon>ecological metagenomes</taxon>
    </lineage>
</organism>
<dbReference type="AlphaFoldDB" id="E6QM15"/>
<reference evidence="1" key="1">
    <citation type="submission" date="2009-10" db="EMBL/GenBank/DDBJ databases">
        <title>Diversity of trophic interactions inside an arsenic-rich microbial ecosystem.</title>
        <authorList>
            <person name="Bertin P.N."/>
            <person name="Heinrich-Salmeron A."/>
            <person name="Pelletier E."/>
            <person name="Goulhen-Chollet F."/>
            <person name="Arsene-Ploetze F."/>
            <person name="Gallien S."/>
            <person name="Calteau A."/>
            <person name="Vallenet D."/>
            <person name="Casiot C."/>
            <person name="Chane-Woon-Ming B."/>
            <person name="Giloteaux L."/>
            <person name="Barakat M."/>
            <person name="Bonnefoy V."/>
            <person name="Bruneel O."/>
            <person name="Chandler M."/>
            <person name="Cleiss J."/>
            <person name="Duran R."/>
            <person name="Elbaz-Poulichet F."/>
            <person name="Fonknechten N."/>
            <person name="Lauga B."/>
            <person name="Mornico D."/>
            <person name="Ortet P."/>
            <person name="Schaeffer C."/>
            <person name="Siguier P."/>
            <person name="Alexander Thil Smith A."/>
            <person name="Van Dorsselaer A."/>
            <person name="Weissenbach J."/>
            <person name="Medigue C."/>
            <person name="Le Paslier D."/>
        </authorList>
    </citation>
    <scope>NUCLEOTIDE SEQUENCE</scope>
</reference>
<dbReference type="EMBL" id="CABQ01000201">
    <property type="protein sequence ID" value="CBI08286.1"/>
    <property type="molecule type" value="Genomic_DNA"/>
</dbReference>
<gene>
    <name evidence="1" type="ORF">CARN6_1738</name>
</gene>
<proteinExistence type="predicted"/>
<sequence length="47" mass="5296">MTLTPKTITPGWAKRWFTACRTAALEITGYATAIFLAEMLVKIWGHQ</sequence>
<protein>
    <submittedName>
        <fullName evidence="1">Uncharacterized protein</fullName>
    </submittedName>
</protein>